<dbReference type="GO" id="GO:0003677">
    <property type="term" value="F:DNA binding"/>
    <property type="evidence" value="ECO:0007669"/>
    <property type="project" value="UniProtKB-KW"/>
</dbReference>
<dbReference type="GO" id="GO:0003700">
    <property type="term" value="F:DNA-binding transcription factor activity"/>
    <property type="evidence" value="ECO:0007669"/>
    <property type="project" value="InterPro"/>
</dbReference>
<dbReference type="PRINTS" id="PR00039">
    <property type="entry name" value="HTHLYSR"/>
</dbReference>
<dbReference type="Gene3D" id="3.40.190.10">
    <property type="entry name" value="Periplasmic binding protein-like II"/>
    <property type="match status" value="2"/>
</dbReference>
<dbReference type="Pfam" id="PF03466">
    <property type="entry name" value="LysR_substrate"/>
    <property type="match status" value="1"/>
</dbReference>
<dbReference type="CDD" id="cd08414">
    <property type="entry name" value="PBP2_LTTR_aromatics_like"/>
    <property type="match status" value="1"/>
</dbReference>
<dbReference type="RefSeq" id="WP_151119966.1">
    <property type="nucleotide sequence ID" value="NZ_CP042582.1"/>
</dbReference>
<organism evidence="6 7">
    <name type="scientific">Hypericibacter adhaerens</name>
    <dbReference type="NCBI Taxonomy" id="2602016"/>
    <lineage>
        <taxon>Bacteria</taxon>
        <taxon>Pseudomonadati</taxon>
        <taxon>Pseudomonadota</taxon>
        <taxon>Alphaproteobacteria</taxon>
        <taxon>Rhodospirillales</taxon>
        <taxon>Dongiaceae</taxon>
        <taxon>Hypericibacter</taxon>
    </lineage>
</organism>
<evidence type="ECO:0000313" key="7">
    <source>
        <dbReference type="Proteomes" id="UP000325797"/>
    </source>
</evidence>
<keyword evidence="3" id="KW-0238">DNA-binding</keyword>
<name>A0A5J6N3U9_9PROT</name>
<evidence type="ECO:0000256" key="2">
    <source>
        <dbReference type="ARBA" id="ARBA00023015"/>
    </source>
</evidence>
<evidence type="ECO:0000256" key="4">
    <source>
        <dbReference type="ARBA" id="ARBA00023163"/>
    </source>
</evidence>
<keyword evidence="4" id="KW-0804">Transcription</keyword>
<dbReference type="InterPro" id="IPR036390">
    <property type="entry name" value="WH_DNA-bd_sf"/>
</dbReference>
<feature type="domain" description="HTH lysR-type" evidence="5">
    <location>
        <begin position="1"/>
        <end position="58"/>
    </location>
</feature>
<dbReference type="SUPFAM" id="SSF53850">
    <property type="entry name" value="Periplasmic binding protein-like II"/>
    <property type="match status" value="1"/>
</dbReference>
<dbReference type="InterPro" id="IPR036388">
    <property type="entry name" value="WH-like_DNA-bd_sf"/>
</dbReference>
<dbReference type="Proteomes" id="UP000325797">
    <property type="component" value="Chromosome"/>
</dbReference>
<dbReference type="OrthoDB" id="9811588at2"/>
<dbReference type="SUPFAM" id="SSF46785">
    <property type="entry name" value="Winged helix' DNA-binding domain"/>
    <property type="match status" value="1"/>
</dbReference>
<keyword evidence="7" id="KW-1185">Reference proteome</keyword>
<evidence type="ECO:0000259" key="5">
    <source>
        <dbReference type="PROSITE" id="PS50931"/>
    </source>
</evidence>
<evidence type="ECO:0000256" key="1">
    <source>
        <dbReference type="ARBA" id="ARBA00009437"/>
    </source>
</evidence>
<dbReference type="PANTHER" id="PTHR30346:SF0">
    <property type="entry name" value="HCA OPERON TRANSCRIPTIONAL ACTIVATOR HCAR"/>
    <property type="match status" value="1"/>
</dbReference>
<dbReference type="PANTHER" id="PTHR30346">
    <property type="entry name" value="TRANSCRIPTIONAL DUAL REGULATOR HCAR-RELATED"/>
    <property type="match status" value="1"/>
</dbReference>
<dbReference type="EMBL" id="CP042582">
    <property type="protein sequence ID" value="QEX24712.1"/>
    <property type="molecule type" value="Genomic_DNA"/>
</dbReference>
<dbReference type="PROSITE" id="PS50931">
    <property type="entry name" value="HTH_LYSR"/>
    <property type="match status" value="1"/>
</dbReference>
<comment type="similarity">
    <text evidence="1">Belongs to the LysR transcriptional regulatory family.</text>
</comment>
<keyword evidence="2" id="KW-0805">Transcription regulation</keyword>
<protein>
    <submittedName>
        <fullName evidence="6">LysR family transcriptional regulator</fullName>
    </submittedName>
</protein>
<dbReference type="KEGG" id="hadh:FRZ61_46530"/>
<accession>A0A5J6N3U9</accession>
<dbReference type="InterPro" id="IPR005119">
    <property type="entry name" value="LysR_subst-bd"/>
</dbReference>
<proteinExistence type="inferred from homology"/>
<gene>
    <name evidence="6" type="ORF">FRZ61_46530</name>
</gene>
<dbReference type="AlphaFoldDB" id="A0A5J6N3U9"/>
<dbReference type="GO" id="GO:0032993">
    <property type="term" value="C:protein-DNA complex"/>
    <property type="evidence" value="ECO:0007669"/>
    <property type="project" value="TreeGrafter"/>
</dbReference>
<dbReference type="Pfam" id="PF00126">
    <property type="entry name" value="HTH_1"/>
    <property type="match status" value="1"/>
</dbReference>
<sequence>MELRHIKYFLAVAEELHFRKAAEALHISQPPLSQQIRQLEDELKVALFARNKRGVSLTPAGKRFLPHARRILAAVDSAVLVTRQGVPNLVKIGFVSSASMLLAPIMKRFRDGHPTVDLRLVEASTSRQGDMLRAGELDIGLLRAPWTSPGFVTETVARDKLAIILANDHPRAGDPKLKLADLADERFVFFPRELGPGYFDTVMAACNRAGLAPDLDQVAGSTLTIINLVAAGQGFSLVPLQLAAMSKGVTVHLPDDLEAETLLVAAYVEDKKDAELTRSLVTIFRTCAQPIIG</sequence>
<reference evidence="6 7" key="1">
    <citation type="submission" date="2019-08" db="EMBL/GenBank/DDBJ databases">
        <title>Hyperibacter terrae gen. nov., sp. nov. and Hyperibacter viscosus sp. nov., two new members in the family Rhodospirillaceae isolated from the rhizosphere of Hypericum perforatum.</title>
        <authorList>
            <person name="Noviana Z."/>
        </authorList>
    </citation>
    <scope>NUCLEOTIDE SEQUENCE [LARGE SCALE GENOMIC DNA]</scope>
    <source>
        <strain evidence="6 7">R5959</strain>
    </source>
</reference>
<dbReference type="FunFam" id="1.10.10.10:FF:000001">
    <property type="entry name" value="LysR family transcriptional regulator"/>
    <property type="match status" value="1"/>
</dbReference>
<dbReference type="InterPro" id="IPR000847">
    <property type="entry name" value="LysR_HTH_N"/>
</dbReference>
<evidence type="ECO:0000313" key="6">
    <source>
        <dbReference type="EMBL" id="QEX24712.1"/>
    </source>
</evidence>
<evidence type="ECO:0000256" key="3">
    <source>
        <dbReference type="ARBA" id="ARBA00023125"/>
    </source>
</evidence>
<dbReference type="Gene3D" id="1.10.10.10">
    <property type="entry name" value="Winged helix-like DNA-binding domain superfamily/Winged helix DNA-binding domain"/>
    <property type="match status" value="1"/>
</dbReference>